<keyword evidence="3" id="KW-1185">Reference proteome</keyword>
<dbReference type="Proteomes" id="UP000827092">
    <property type="component" value="Unassembled WGS sequence"/>
</dbReference>
<evidence type="ECO:0000313" key="2">
    <source>
        <dbReference type="EMBL" id="KAG8189991.1"/>
    </source>
</evidence>
<reference evidence="2 3" key="1">
    <citation type="journal article" date="2022" name="Nat. Ecol. Evol.">
        <title>A masculinizing supergene underlies an exaggerated male reproductive morph in a spider.</title>
        <authorList>
            <person name="Hendrickx F."/>
            <person name="De Corte Z."/>
            <person name="Sonet G."/>
            <person name="Van Belleghem S.M."/>
            <person name="Kostlbacher S."/>
            <person name="Vangestel C."/>
        </authorList>
    </citation>
    <scope>NUCLEOTIDE SEQUENCE [LARGE SCALE GENOMIC DNA]</scope>
    <source>
        <strain evidence="2">W744_W776</strain>
    </source>
</reference>
<evidence type="ECO:0000256" key="1">
    <source>
        <dbReference type="SAM" id="MobiDB-lite"/>
    </source>
</evidence>
<dbReference type="EMBL" id="JAFNEN010000197">
    <property type="protein sequence ID" value="KAG8189991.1"/>
    <property type="molecule type" value="Genomic_DNA"/>
</dbReference>
<feature type="region of interest" description="Disordered" evidence="1">
    <location>
        <begin position="34"/>
        <end position="56"/>
    </location>
</feature>
<gene>
    <name evidence="2" type="ORF">JTE90_002555</name>
</gene>
<protein>
    <submittedName>
        <fullName evidence="2">Uncharacterized protein</fullName>
    </submittedName>
</protein>
<sequence>MPKKSQHNFRHNTSPLRCERRIFKEQVGVEEGLLKKPLADDKTTQNERGASSPDRVYHHRTASCATIPPPPHIVALNEKFLCERGYRLLYCEDVQEELD</sequence>
<dbReference type="AlphaFoldDB" id="A0AAV6V2Y4"/>
<accession>A0AAV6V2Y4</accession>
<comment type="caution">
    <text evidence="2">The sequence shown here is derived from an EMBL/GenBank/DDBJ whole genome shotgun (WGS) entry which is preliminary data.</text>
</comment>
<feature type="compositionally biased region" description="Basic and acidic residues" evidence="1">
    <location>
        <begin position="34"/>
        <end position="45"/>
    </location>
</feature>
<organism evidence="2 3">
    <name type="scientific">Oedothorax gibbosus</name>
    <dbReference type="NCBI Taxonomy" id="931172"/>
    <lineage>
        <taxon>Eukaryota</taxon>
        <taxon>Metazoa</taxon>
        <taxon>Ecdysozoa</taxon>
        <taxon>Arthropoda</taxon>
        <taxon>Chelicerata</taxon>
        <taxon>Arachnida</taxon>
        <taxon>Araneae</taxon>
        <taxon>Araneomorphae</taxon>
        <taxon>Entelegynae</taxon>
        <taxon>Araneoidea</taxon>
        <taxon>Linyphiidae</taxon>
        <taxon>Erigoninae</taxon>
        <taxon>Oedothorax</taxon>
    </lineage>
</organism>
<name>A0AAV6V2Y4_9ARAC</name>
<proteinExistence type="predicted"/>
<evidence type="ECO:0000313" key="3">
    <source>
        <dbReference type="Proteomes" id="UP000827092"/>
    </source>
</evidence>